<protein>
    <submittedName>
        <fullName evidence="6">Tetratricopeptide repeat protein</fullName>
    </submittedName>
</protein>
<reference evidence="6 7" key="1">
    <citation type="submission" date="2020-10" db="EMBL/GenBank/DDBJ databases">
        <title>The genome sequence of Chitinilyticum litopenaei 4Y14.</title>
        <authorList>
            <person name="Liu Y."/>
        </authorList>
    </citation>
    <scope>NUCLEOTIDE SEQUENCE [LARGE SCALE GENOMIC DNA]</scope>
    <source>
        <strain evidence="6 7">4Y14</strain>
    </source>
</reference>
<organism evidence="6 7">
    <name type="scientific">Chitinilyticum piscinae</name>
    <dbReference type="NCBI Taxonomy" id="2866724"/>
    <lineage>
        <taxon>Bacteria</taxon>
        <taxon>Pseudomonadati</taxon>
        <taxon>Pseudomonadota</taxon>
        <taxon>Betaproteobacteria</taxon>
        <taxon>Neisseriales</taxon>
        <taxon>Chitinibacteraceae</taxon>
        <taxon>Chitinilyticum</taxon>
    </lineage>
</organism>
<dbReference type="Pfam" id="PF13424">
    <property type="entry name" value="TPR_12"/>
    <property type="match status" value="1"/>
</dbReference>
<dbReference type="SUPFAM" id="SSF48452">
    <property type="entry name" value="TPR-like"/>
    <property type="match status" value="1"/>
</dbReference>
<evidence type="ECO:0000256" key="4">
    <source>
        <dbReference type="ARBA" id="ARBA00022803"/>
    </source>
</evidence>
<dbReference type="SMART" id="SM00028">
    <property type="entry name" value="TPR"/>
    <property type="match status" value="6"/>
</dbReference>
<keyword evidence="7" id="KW-1185">Reference proteome</keyword>
<dbReference type="PANTHER" id="PTHR46630">
    <property type="entry name" value="TETRATRICOPEPTIDE REPEAT PROTEIN 29"/>
    <property type="match status" value="1"/>
</dbReference>
<dbReference type="AlphaFoldDB" id="A0A8J7FUX2"/>
<keyword evidence="4" id="KW-0802">TPR repeat</keyword>
<dbReference type="InterPro" id="IPR019734">
    <property type="entry name" value="TPR_rpt"/>
</dbReference>
<evidence type="ECO:0000313" key="6">
    <source>
        <dbReference type="EMBL" id="MBE9607775.1"/>
    </source>
</evidence>
<accession>A0A8J7FUX2</accession>
<dbReference type="EMBL" id="JADFUA010000001">
    <property type="protein sequence ID" value="MBE9607775.1"/>
    <property type="molecule type" value="Genomic_DNA"/>
</dbReference>
<comment type="subcellular location">
    <subcellularLocation>
        <location evidence="1">Cytoplasm</location>
    </subcellularLocation>
</comment>
<evidence type="ECO:0000256" key="3">
    <source>
        <dbReference type="ARBA" id="ARBA00022737"/>
    </source>
</evidence>
<keyword evidence="2" id="KW-0963">Cytoplasm</keyword>
<evidence type="ECO:0000256" key="5">
    <source>
        <dbReference type="ARBA" id="ARBA00038253"/>
    </source>
</evidence>
<name>A0A8J7FUX2_9NEIS</name>
<dbReference type="PANTHER" id="PTHR46630:SF1">
    <property type="entry name" value="TETRATRICOPEPTIDE REPEAT PROTEIN 29"/>
    <property type="match status" value="1"/>
</dbReference>
<dbReference type="GO" id="GO:0005737">
    <property type="term" value="C:cytoplasm"/>
    <property type="evidence" value="ECO:0007669"/>
    <property type="project" value="UniProtKB-SubCell"/>
</dbReference>
<evidence type="ECO:0000313" key="7">
    <source>
        <dbReference type="Proteomes" id="UP000604481"/>
    </source>
</evidence>
<dbReference type="InterPro" id="IPR011990">
    <property type="entry name" value="TPR-like_helical_dom_sf"/>
</dbReference>
<dbReference type="RefSeq" id="WP_194114290.1">
    <property type="nucleotide sequence ID" value="NZ_JADFUA010000001.1"/>
</dbReference>
<comment type="similarity">
    <text evidence="5">Belongs to the Rap family.</text>
</comment>
<proteinExistence type="inferred from homology"/>
<dbReference type="Proteomes" id="UP000604481">
    <property type="component" value="Unassembled WGS sequence"/>
</dbReference>
<keyword evidence="3" id="KW-0677">Repeat</keyword>
<gene>
    <name evidence="6" type="ORF">INR99_00275</name>
</gene>
<evidence type="ECO:0000256" key="2">
    <source>
        <dbReference type="ARBA" id="ARBA00022490"/>
    </source>
</evidence>
<dbReference type="Gene3D" id="1.25.40.10">
    <property type="entry name" value="Tetratricopeptide repeat domain"/>
    <property type="match status" value="2"/>
</dbReference>
<sequence length="359" mass="40184">MDELPRQALLAELDAISLTEPHADQRLRRLKVLLPKVRQLGDEALLARLFIEQGKNHALLFEFAEAQTLLNEGIRLATRLELSGLLLEGRLAQGGIHYGNGDFFRALEVWLKTLEEASKFSQMNLCAQAYVGIGKVYYAFDDFSSAVRAHAMAQEIANGLGDLRLSCEIAINLAADYYRLHDTASSMASIIQAQQIMAQGKLDLPEWDGEISSYIGLIHFEQGDYERAEAHLLSALAILRACGSVWGQVHVQLALGRTYLKLGDPRRASDYLKEVVAQQSLGVVGGMQVQTEELLAGLLVEQGDYQGALHHYKRLQQLQSEQFRSHGTTLRLSKHMLGRLADLEFRLQLERYRLQLASE</sequence>
<comment type="caution">
    <text evidence="6">The sequence shown here is derived from an EMBL/GenBank/DDBJ whole genome shotgun (WGS) entry which is preliminary data.</text>
</comment>
<evidence type="ECO:0000256" key="1">
    <source>
        <dbReference type="ARBA" id="ARBA00004496"/>
    </source>
</evidence>
<dbReference type="InterPro" id="IPR051476">
    <property type="entry name" value="Bac_ResReg_Asp_Phosphatase"/>
</dbReference>